<dbReference type="AlphaFoldDB" id="A0A5J4RQP2"/>
<proteinExistence type="predicted"/>
<accession>A0A5J4RQP2</accession>
<reference evidence="1" key="1">
    <citation type="submission" date="2019-03" db="EMBL/GenBank/DDBJ databases">
        <title>Single cell metagenomics reveals metabolic interactions within the superorganism composed of flagellate Streblomastix strix and complex community of Bacteroidetes bacteria on its surface.</title>
        <authorList>
            <person name="Treitli S.C."/>
            <person name="Kolisko M."/>
            <person name="Husnik F."/>
            <person name="Keeling P."/>
            <person name="Hampl V."/>
        </authorList>
    </citation>
    <scope>NUCLEOTIDE SEQUENCE</scope>
    <source>
        <strain evidence="1">STM</strain>
    </source>
</reference>
<comment type="caution">
    <text evidence="1">The sequence shown here is derived from an EMBL/GenBank/DDBJ whole genome shotgun (WGS) entry which is preliminary data.</text>
</comment>
<organism evidence="1">
    <name type="scientific">termite gut metagenome</name>
    <dbReference type="NCBI Taxonomy" id="433724"/>
    <lineage>
        <taxon>unclassified sequences</taxon>
        <taxon>metagenomes</taxon>
        <taxon>organismal metagenomes</taxon>
    </lineage>
</organism>
<evidence type="ECO:0000313" key="1">
    <source>
        <dbReference type="EMBL" id="KAA6335954.1"/>
    </source>
</evidence>
<sequence length="38" mass="4561">MYYLMAGWYEIEALEEKAKTIVISDFDKEVESILKKYL</sequence>
<protein>
    <submittedName>
        <fullName evidence="1">Uncharacterized protein</fullName>
    </submittedName>
</protein>
<name>A0A5J4RQP2_9ZZZZ</name>
<gene>
    <name evidence="1" type="ORF">EZS27_015854</name>
</gene>
<dbReference type="EMBL" id="SNRY01000842">
    <property type="protein sequence ID" value="KAA6335954.1"/>
    <property type="molecule type" value="Genomic_DNA"/>
</dbReference>